<name>A0A0A9G346_ARUDO</name>
<dbReference type="AlphaFoldDB" id="A0A0A9G346"/>
<reference evidence="1" key="2">
    <citation type="journal article" date="2015" name="Data Brief">
        <title>Shoot transcriptome of the giant reed, Arundo donax.</title>
        <authorList>
            <person name="Barrero R.A."/>
            <person name="Guerrero F.D."/>
            <person name="Moolhuijzen P."/>
            <person name="Goolsby J.A."/>
            <person name="Tidwell J."/>
            <person name="Bellgard S.E."/>
            <person name="Bellgard M.I."/>
        </authorList>
    </citation>
    <scope>NUCLEOTIDE SEQUENCE</scope>
    <source>
        <tissue evidence="1">Shoot tissue taken approximately 20 cm above the soil surface</tissue>
    </source>
</reference>
<organism evidence="1">
    <name type="scientific">Arundo donax</name>
    <name type="common">Giant reed</name>
    <name type="synonym">Donax arundinaceus</name>
    <dbReference type="NCBI Taxonomy" id="35708"/>
    <lineage>
        <taxon>Eukaryota</taxon>
        <taxon>Viridiplantae</taxon>
        <taxon>Streptophyta</taxon>
        <taxon>Embryophyta</taxon>
        <taxon>Tracheophyta</taxon>
        <taxon>Spermatophyta</taxon>
        <taxon>Magnoliopsida</taxon>
        <taxon>Liliopsida</taxon>
        <taxon>Poales</taxon>
        <taxon>Poaceae</taxon>
        <taxon>PACMAD clade</taxon>
        <taxon>Arundinoideae</taxon>
        <taxon>Arundineae</taxon>
        <taxon>Arundo</taxon>
    </lineage>
</organism>
<reference evidence="1" key="1">
    <citation type="submission" date="2014-09" db="EMBL/GenBank/DDBJ databases">
        <authorList>
            <person name="Magalhaes I.L.F."/>
            <person name="Oliveira U."/>
            <person name="Santos F.R."/>
            <person name="Vidigal T.H.D.A."/>
            <person name="Brescovit A.D."/>
            <person name="Santos A.J."/>
        </authorList>
    </citation>
    <scope>NUCLEOTIDE SEQUENCE</scope>
    <source>
        <tissue evidence="1">Shoot tissue taken approximately 20 cm above the soil surface</tissue>
    </source>
</reference>
<evidence type="ECO:0000313" key="1">
    <source>
        <dbReference type="EMBL" id="JAE19500.1"/>
    </source>
</evidence>
<dbReference type="EMBL" id="GBRH01178396">
    <property type="protein sequence ID" value="JAE19500.1"/>
    <property type="molecule type" value="Transcribed_RNA"/>
</dbReference>
<sequence length="69" mass="7491">MMTPPRSIWARPTLTEKVADFCCVEGSSRAAPLLLPPYTVTTPLPLPSDAMSIFLLVSPLSFLGEERNG</sequence>
<protein>
    <submittedName>
        <fullName evidence="1">Uncharacterized protein</fullName>
    </submittedName>
</protein>
<proteinExistence type="predicted"/>
<accession>A0A0A9G346</accession>